<evidence type="ECO:0000259" key="2">
    <source>
        <dbReference type="Pfam" id="PF09937"/>
    </source>
</evidence>
<keyword evidence="1" id="KW-0175">Coiled coil</keyword>
<name>A0AAE3NDC8_9BURK</name>
<dbReference type="Proteomes" id="UP001212602">
    <property type="component" value="Unassembled WGS sequence"/>
</dbReference>
<evidence type="ECO:0000313" key="3">
    <source>
        <dbReference type="EMBL" id="MDA7418766.1"/>
    </source>
</evidence>
<dbReference type="InterPro" id="IPR051082">
    <property type="entry name" value="Pentapeptide-BTB/POZ_domain"/>
</dbReference>
<dbReference type="Gene3D" id="2.160.20.80">
    <property type="entry name" value="E3 ubiquitin-protein ligase SopA"/>
    <property type="match status" value="3"/>
</dbReference>
<evidence type="ECO:0000256" key="1">
    <source>
        <dbReference type="SAM" id="Coils"/>
    </source>
</evidence>
<dbReference type="SUPFAM" id="SSF141571">
    <property type="entry name" value="Pentapeptide repeat-like"/>
    <property type="match status" value="2"/>
</dbReference>
<dbReference type="Pfam" id="PF00805">
    <property type="entry name" value="Pentapeptide"/>
    <property type="match status" value="5"/>
</dbReference>
<dbReference type="Pfam" id="PF09937">
    <property type="entry name" value="DUF2169"/>
    <property type="match status" value="1"/>
</dbReference>
<dbReference type="AlphaFoldDB" id="A0AAE3NDC8"/>
<reference evidence="3" key="1">
    <citation type="submission" date="2023-01" db="EMBL/GenBank/DDBJ databases">
        <title>Xenophilus mangrovi sp. nov., isolated from soil of Mangrove nature reserve.</title>
        <authorList>
            <person name="Xu S."/>
            <person name="Liu Z."/>
            <person name="Xu Y."/>
        </authorList>
    </citation>
    <scope>NUCLEOTIDE SEQUENCE</scope>
    <source>
        <strain evidence="3">YW8</strain>
    </source>
</reference>
<comment type="caution">
    <text evidence="3">The sequence shown here is derived from an EMBL/GenBank/DDBJ whole genome shotgun (WGS) entry which is preliminary data.</text>
</comment>
<dbReference type="InterPro" id="IPR001646">
    <property type="entry name" value="5peptide_repeat"/>
</dbReference>
<evidence type="ECO:0000313" key="4">
    <source>
        <dbReference type="Proteomes" id="UP001212602"/>
    </source>
</evidence>
<sequence>MQVFKPMQLGLSTRPMEHRKRFGLCVSALLHFPFTEAAQASPTLWTDMSLWNFLATDMPEGPLLDEGVAKLTPEFLVHGHAYAPREADGSPGRRCAVRVRLAGVEKTLAVSGDRAWVDGQATEPAPFERMPLSWDRAYGGADFPNNPLGRGRAPQPQADGRLLRLAPNVEYIRQRQSRPDEAVPPAGLGRIDPMWPQRARFRGTYDENYLKDHSPGFAPDLDWKFFNLAPEDQWLPAPLAGDEPFDLHHLHPGRPHIQGRLPGFVARVFAQYRPESPGAEPKLREVPLRLSTVWFFPHAERGALIFQGLAEVQEDDGSDIIGLMGAVERLGERRDDEHYRQAWERRTDPKDGGLHALRESDLLPDGLVPLDPEFEASKASLAVQGLQGEAQRRRAELIVEDARAQAVAAGKDPDAMGLRMPEAEAPPTLENLADYAQAKRLEAAKDHREALEAAARQILAAEEELQRQGMAPPPPHRGPPVLRGAQQFGELRQQMTGGQPPTPEQARELAELQRKFVELERAQRFEYQQSAHMQPPAPRMPPEQAVSLRAELARAHQRAQEPANQGHPNPMLLLDLTGADLSGLDLRGAQLPGAWLESADLRGANLSGANLDGAVLAHADLRGAILIGCSLRAANLGRAQLEGAVFDRSNLSRAIFMHTRVDQVQMRGVQLGGVNLLESEWGQVDATDAHAVDVNFTKLDLSRCTWDGAQLAGANFLECTLKGASFVRADLSSANFVTCQAQGLRAPGARLRGATFVERTDISGCDLRSADCAQTNFGGMALRGARLEQAQLTGANLRLADLTDADLTHAVAIGALLARARMVRVKARGANFMNAVLQNADLRSADLGASNLHAADLSRVRLDTATSIDGALITRTRIHPRLTPEQQAAHAQADPA</sequence>
<feature type="coiled-coil region" evidence="1">
    <location>
        <begin position="441"/>
        <end position="471"/>
    </location>
</feature>
<dbReference type="PANTHER" id="PTHR14136:SF17">
    <property type="entry name" value="BTB_POZ DOMAIN-CONTAINING PROTEIN KCTD9"/>
    <property type="match status" value="1"/>
</dbReference>
<organism evidence="3 4">
    <name type="scientific">Xenophilus arseniciresistens</name>
    <dbReference type="NCBI Taxonomy" id="1283306"/>
    <lineage>
        <taxon>Bacteria</taxon>
        <taxon>Pseudomonadati</taxon>
        <taxon>Pseudomonadota</taxon>
        <taxon>Betaproteobacteria</taxon>
        <taxon>Burkholderiales</taxon>
        <taxon>Comamonadaceae</taxon>
        <taxon>Xenophilus</taxon>
    </lineage>
</organism>
<gene>
    <name evidence="3" type="ORF">PGB34_20525</name>
</gene>
<accession>A0AAE3NDC8</accession>
<proteinExistence type="predicted"/>
<keyword evidence="4" id="KW-1185">Reference proteome</keyword>
<protein>
    <submittedName>
        <fullName evidence="3">DUF2169 domain-containing protein</fullName>
    </submittedName>
</protein>
<feature type="domain" description="DUF2169" evidence="2">
    <location>
        <begin position="32"/>
        <end position="306"/>
    </location>
</feature>
<dbReference type="RefSeq" id="WP_271429975.1">
    <property type="nucleotide sequence ID" value="NZ_JAQIPB010000011.1"/>
</dbReference>
<dbReference type="PANTHER" id="PTHR14136">
    <property type="entry name" value="BTB_POZ DOMAIN-CONTAINING PROTEIN KCTD9"/>
    <property type="match status" value="1"/>
</dbReference>
<dbReference type="EMBL" id="JAQIPB010000011">
    <property type="protein sequence ID" value="MDA7418766.1"/>
    <property type="molecule type" value="Genomic_DNA"/>
</dbReference>
<dbReference type="InterPro" id="IPR018683">
    <property type="entry name" value="DUF2169"/>
</dbReference>